<keyword evidence="3" id="KW-1185">Reference proteome</keyword>
<feature type="signal peptide" evidence="1">
    <location>
        <begin position="1"/>
        <end position="26"/>
    </location>
</feature>
<dbReference type="RefSeq" id="WP_184192836.1">
    <property type="nucleotide sequence ID" value="NZ_JACHGW010000001.1"/>
</dbReference>
<evidence type="ECO:0000256" key="1">
    <source>
        <dbReference type="SAM" id="SignalP"/>
    </source>
</evidence>
<dbReference type="Proteomes" id="UP000520814">
    <property type="component" value="Unassembled WGS sequence"/>
</dbReference>
<organism evidence="2 3">
    <name type="scientific">Armatimonas rosea</name>
    <dbReference type="NCBI Taxonomy" id="685828"/>
    <lineage>
        <taxon>Bacteria</taxon>
        <taxon>Bacillati</taxon>
        <taxon>Armatimonadota</taxon>
        <taxon>Armatimonadia</taxon>
        <taxon>Armatimonadales</taxon>
        <taxon>Armatimonadaceae</taxon>
        <taxon>Armatimonas</taxon>
    </lineage>
</organism>
<feature type="chain" id="PRO_5030978776" description="Lipocalin-like domain-containing protein" evidence="1">
    <location>
        <begin position="27"/>
        <end position="171"/>
    </location>
</feature>
<keyword evidence="1" id="KW-0732">Signal</keyword>
<gene>
    <name evidence="2" type="ORF">HNQ39_000984</name>
</gene>
<name>A0A7W9SM75_ARMRO</name>
<accession>A0A7W9SM75</accession>
<sequence length="171" mass="18101">MHTRPVALTACALALFATVGSSTSLAQPRKATDSLAGAWQGKVQFTTGAFATVKDLEFMYAFHAGGTMNESSNYDGAPPAPPAYGVWRKVAPRTYEAKYRFFQPKAVASADELVKGGGWAPDGYGILTQKITLSADGNAFDSKLTLKLFNKDGKAIDGGGEATAHGKRIHL</sequence>
<comment type="caution">
    <text evidence="2">The sequence shown here is derived from an EMBL/GenBank/DDBJ whole genome shotgun (WGS) entry which is preliminary data.</text>
</comment>
<reference evidence="2 3" key="1">
    <citation type="submission" date="2020-08" db="EMBL/GenBank/DDBJ databases">
        <title>Genomic Encyclopedia of Type Strains, Phase IV (KMG-IV): sequencing the most valuable type-strain genomes for metagenomic binning, comparative biology and taxonomic classification.</title>
        <authorList>
            <person name="Goeker M."/>
        </authorList>
    </citation>
    <scope>NUCLEOTIDE SEQUENCE [LARGE SCALE GENOMIC DNA]</scope>
    <source>
        <strain evidence="2 3">DSM 23562</strain>
    </source>
</reference>
<proteinExistence type="predicted"/>
<evidence type="ECO:0008006" key="4">
    <source>
        <dbReference type="Google" id="ProtNLM"/>
    </source>
</evidence>
<evidence type="ECO:0000313" key="3">
    <source>
        <dbReference type="Proteomes" id="UP000520814"/>
    </source>
</evidence>
<dbReference type="EMBL" id="JACHGW010000001">
    <property type="protein sequence ID" value="MBB6049222.1"/>
    <property type="molecule type" value="Genomic_DNA"/>
</dbReference>
<dbReference type="AlphaFoldDB" id="A0A7W9SM75"/>
<protein>
    <recommendedName>
        <fullName evidence="4">Lipocalin-like domain-containing protein</fullName>
    </recommendedName>
</protein>
<evidence type="ECO:0000313" key="2">
    <source>
        <dbReference type="EMBL" id="MBB6049222.1"/>
    </source>
</evidence>